<keyword evidence="2" id="KW-0521">NADP</keyword>
<dbReference type="CDD" id="cd05233">
    <property type="entry name" value="SDR_c"/>
    <property type="match status" value="1"/>
</dbReference>
<dbReference type="Proteomes" id="UP000701801">
    <property type="component" value="Unassembled WGS sequence"/>
</dbReference>
<proteinExistence type="inferred from homology"/>
<reference evidence="3" key="1">
    <citation type="submission" date="2021-07" db="EMBL/GenBank/DDBJ databases">
        <authorList>
            <person name="Durling M."/>
        </authorList>
    </citation>
    <scope>NUCLEOTIDE SEQUENCE</scope>
</reference>
<name>A0A9N9LJ52_9HELO</name>
<dbReference type="PANTHER" id="PTHR42760:SF124">
    <property type="entry name" value="SHORT-CHAIN DEHYDROGENASE_REDUCTASE"/>
    <property type="match status" value="1"/>
</dbReference>
<dbReference type="GO" id="GO:0016616">
    <property type="term" value="F:oxidoreductase activity, acting on the CH-OH group of donors, NAD or NADP as acceptor"/>
    <property type="evidence" value="ECO:0007669"/>
    <property type="project" value="TreeGrafter"/>
</dbReference>
<dbReference type="InterPro" id="IPR036291">
    <property type="entry name" value="NAD(P)-bd_dom_sf"/>
</dbReference>
<evidence type="ECO:0000256" key="2">
    <source>
        <dbReference type="ARBA" id="ARBA00022857"/>
    </source>
</evidence>
<dbReference type="SUPFAM" id="SSF51735">
    <property type="entry name" value="NAD(P)-binding Rossmann-fold domains"/>
    <property type="match status" value="1"/>
</dbReference>
<dbReference type="GO" id="GO:0009688">
    <property type="term" value="P:abscisic acid biosynthetic process"/>
    <property type="evidence" value="ECO:0007669"/>
    <property type="project" value="UniProtKB-ARBA"/>
</dbReference>
<dbReference type="PRINTS" id="PR00081">
    <property type="entry name" value="GDHRDH"/>
</dbReference>
<protein>
    <recommendedName>
        <fullName evidence="5">NAD(P)-binding protein</fullName>
    </recommendedName>
</protein>
<gene>
    <name evidence="3" type="ORF">HYALB_00012086</name>
</gene>
<dbReference type="OrthoDB" id="5840532at2759"/>
<keyword evidence="4" id="KW-1185">Reference proteome</keyword>
<evidence type="ECO:0000313" key="3">
    <source>
        <dbReference type="EMBL" id="CAG8974963.1"/>
    </source>
</evidence>
<dbReference type="Gene3D" id="3.40.50.720">
    <property type="entry name" value="NAD(P)-binding Rossmann-like Domain"/>
    <property type="match status" value="1"/>
</dbReference>
<comment type="caution">
    <text evidence="3">The sequence shown here is derived from an EMBL/GenBank/DDBJ whole genome shotgun (WGS) entry which is preliminary data.</text>
</comment>
<dbReference type="PANTHER" id="PTHR42760">
    <property type="entry name" value="SHORT-CHAIN DEHYDROGENASES/REDUCTASES FAMILY MEMBER"/>
    <property type="match status" value="1"/>
</dbReference>
<dbReference type="FunFam" id="3.40.50.720:FF:000084">
    <property type="entry name" value="Short-chain dehydrogenase reductase"/>
    <property type="match status" value="1"/>
</dbReference>
<accession>A0A9N9LJ52</accession>
<sequence>MASKLLRGTAYITGAASGIGKATANSLAQHGITNLYLTDINGPALQTTSSSLLKRFPSLQIGSMELDVCDRSKVGDSLKDAADRFGRIDVGVNVAGIGRSGILSHELEWSSWERVVDVNLNGVFGCQKALLGVMMGQENLGLRIGRGTIINVASMYGLIGTPSDVPSTAYVASKHAVVGLTKADATAYAPHHIRINAICPGYVRTPLLGSALEDGYMKGEIAKTPSGRVAEVEEIGDSIAFLASPMASFVVGGSLVVDGGYTVS</sequence>
<dbReference type="Pfam" id="PF13561">
    <property type="entry name" value="adh_short_C2"/>
    <property type="match status" value="1"/>
</dbReference>
<evidence type="ECO:0000313" key="4">
    <source>
        <dbReference type="Proteomes" id="UP000701801"/>
    </source>
</evidence>
<dbReference type="AlphaFoldDB" id="A0A9N9LJ52"/>
<dbReference type="EMBL" id="CAJVRM010000119">
    <property type="protein sequence ID" value="CAG8974963.1"/>
    <property type="molecule type" value="Genomic_DNA"/>
</dbReference>
<dbReference type="PRINTS" id="PR00080">
    <property type="entry name" value="SDRFAMILY"/>
</dbReference>
<comment type="similarity">
    <text evidence="1">Belongs to the short-chain dehydrogenases/reductases (SDR) family.</text>
</comment>
<evidence type="ECO:0000256" key="1">
    <source>
        <dbReference type="ARBA" id="ARBA00006484"/>
    </source>
</evidence>
<organism evidence="3 4">
    <name type="scientific">Hymenoscyphus albidus</name>
    <dbReference type="NCBI Taxonomy" id="595503"/>
    <lineage>
        <taxon>Eukaryota</taxon>
        <taxon>Fungi</taxon>
        <taxon>Dikarya</taxon>
        <taxon>Ascomycota</taxon>
        <taxon>Pezizomycotina</taxon>
        <taxon>Leotiomycetes</taxon>
        <taxon>Helotiales</taxon>
        <taxon>Helotiaceae</taxon>
        <taxon>Hymenoscyphus</taxon>
    </lineage>
</organism>
<dbReference type="InterPro" id="IPR002347">
    <property type="entry name" value="SDR_fam"/>
</dbReference>
<evidence type="ECO:0008006" key="5">
    <source>
        <dbReference type="Google" id="ProtNLM"/>
    </source>
</evidence>